<keyword evidence="7" id="KW-0732">Signal</keyword>
<comment type="similarity">
    <text evidence="2 14 16">Belongs to the TonB-dependent receptor family.</text>
</comment>
<dbReference type="InterPro" id="IPR000531">
    <property type="entry name" value="Beta-barrel_TonB"/>
</dbReference>
<keyword evidence="11 14" id="KW-0472">Membrane</keyword>
<dbReference type="Pfam" id="PF00593">
    <property type="entry name" value="TonB_dep_Rec_b-barrel"/>
    <property type="match status" value="1"/>
</dbReference>
<evidence type="ECO:0000256" key="13">
    <source>
        <dbReference type="ARBA" id="ARBA00023237"/>
    </source>
</evidence>
<evidence type="ECO:0000259" key="17">
    <source>
        <dbReference type="SMART" id="SM00965"/>
    </source>
</evidence>
<evidence type="ECO:0000256" key="9">
    <source>
        <dbReference type="ARBA" id="ARBA00023065"/>
    </source>
</evidence>
<dbReference type="PANTHER" id="PTHR32552">
    <property type="entry name" value="FERRICHROME IRON RECEPTOR-RELATED"/>
    <property type="match status" value="1"/>
</dbReference>
<keyword evidence="8" id="KW-0408">Iron</keyword>
<keyword evidence="12 18" id="KW-0675">Receptor</keyword>
<evidence type="ECO:0000256" key="1">
    <source>
        <dbReference type="ARBA" id="ARBA00004571"/>
    </source>
</evidence>
<dbReference type="InterPro" id="IPR010105">
    <property type="entry name" value="TonB_sidphr_rcpt"/>
</dbReference>
<keyword evidence="3 14" id="KW-0813">Transport</keyword>
<evidence type="ECO:0000256" key="7">
    <source>
        <dbReference type="ARBA" id="ARBA00022729"/>
    </source>
</evidence>
<evidence type="ECO:0000256" key="6">
    <source>
        <dbReference type="ARBA" id="ARBA00022692"/>
    </source>
</evidence>
<dbReference type="Gene3D" id="2.170.130.10">
    <property type="entry name" value="TonB-dependent receptor, plug domain"/>
    <property type="match status" value="1"/>
</dbReference>
<dbReference type="SUPFAM" id="SSF56935">
    <property type="entry name" value="Porins"/>
    <property type="match status" value="1"/>
</dbReference>
<dbReference type="PANTHER" id="PTHR32552:SF74">
    <property type="entry name" value="HYDROXAMATE SIDEROPHORE RECEPTOR FHUE"/>
    <property type="match status" value="1"/>
</dbReference>
<dbReference type="Gene3D" id="2.40.170.20">
    <property type="entry name" value="TonB-dependent receptor, beta-barrel domain"/>
    <property type="match status" value="1"/>
</dbReference>
<organism evidence="18 19">
    <name type="scientific">Herminiimonas glaciei</name>
    <dbReference type="NCBI Taxonomy" id="523788"/>
    <lineage>
        <taxon>Bacteria</taxon>
        <taxon>Pseudomonadati</taxon>
        <taxon>Pseudomonadota</taxon>
        <taxon>Betaproteobacteria</taxon>
        <taxon>Burkholderiales</taxon>
        <taxon>Oxalobacteraceae</taxon>
        <taxon>Herminiimonas</taxon>
    </lineage>
</organism>
<evidence type="ECO:0000256" key="14">
    <source>
        <dbReference type="PROSITE-ProRule" id="PRU01360"/>
    </source>
</evidence>
<evidence type="ECO:0000256" key="8">
    <source>
        <dbReference type="ARBA" id="ARBA00023004"/>
    </source>
</evidence>
<reference evidence="19" key="1">
    <citation type="journal article" date="2019" name="Int. J. Syst. Evol. Microbiol.">
        <title>The Global Catalogue of Microorganisms (GCM) 10K type strain sequencing project: providing services to taxonomists for standard genome sequencing and annotation.</title>
        <authorList>
            <consortium name="The Broad Institute Genomics Platform"/>
            <consortium name="The Broad Institute Genome Sequencing Center for Infectious Disease"/>
            <person name="Wu L."/>
            <person name="Ma J."/>
        </authorList>
    </citation>
    <scope>NUCLEOTIDE SEQUENCE [LARGE SCALE GENOMIC DNA]</scope>
    <source>
        <strain evidence="19">KACC 12508</strain>
    </source>
</reference>
<evidence type="ECO:0000256" key="16">
    <source>
        <dbReference type="RuleBase" id="RU003357"/>
    </source>
</evidence>
<keyword evidence="19" id="KW-1185">Reference proteome</keyword>
<dbReference type="InterPro" id="IPR036942">
    <property type="entry name" value="Beta-barrel_TonB_sf"/>
</dbReference>
<dbReference type="EMBL" id="JBHTBU010000002">
    <property type="protein sequence ID" value="MFC7288991.1"/>
    <property type="molecule type" value="Genomic_DNA"/>
</dbReference>
<evidence type="ECO:0000256" key="4">
    <source>
        <dbReference type="ARBA" id="ARBA00022452"/>
    </source>
</evidence>
<dbReference type="Pfam" id="PF07660">
    <property type="entry name" value="STN"/>
    <property type="match status" value="1"/>
</dbReference>
<evidence type="ECO:0000256" key="15">
    <source>
        <dbReference type="PROSITE-ProRule" id="PRU10144"/>
    </source>
</evidence>
<dbReference type="Gene3D" id="3.55.50.30">
    <property type="match status" value="1"/>
</dbReference>
<dbReference type="InterPro" id="IPR010917">
    <property type="entry name" value="TonB_rcpt_CS"/>
</dbReference>
<keyword evidence="4 14" id="KW-1134">Transmembrane beta strand</keyword>
<evidence type="ECO:0000256" key="10">
    <source>
        <dbReference type="ARBA" id="ARBA00023077"/>
    </source>
</evidence>
<dbReference type="Proteomes" id="UP001596542">
    <property type="component" value="Unassembled WGS sequence"/>
</dbReference>
<comment type="caution">
    <text evidence="18">The sequence shown here is derived from an EMBL/GenBank/DDBJ whole genome shotgun (WGS) entry which is preliminary data.</text>
</comment>
<dbReference type="Pfam" id="PF07715">
    <property type="entry name" value="Plug"/>
    <property type="match status" value="1"/>
</dbReference>
<protein>
    <submittedName>
        <fullName evidence="18">TonB-dependent siderophore receptor</fullName>
    </submittedName>
</protein>
<feature type="domain" description="Secretin/TonB short N-terminal" evidence="17">
    <location>
        <begin position="81"/>
        <end position="132"/>
    </location>
</feature>
<dbReference type="PROSITE" id="PS52016">
    <property type="entry name" value="TONB_DEPENDENT_REC_3"/>
    <property type="match status" value="1"/>
</dbReference>
<keyword evidence="6 14" id="KW-0812">Transmembrane</keyword>
<evidence type="ECO:0000256" key="3">
    <source>
        <dbReference type="ARBA" id="ARBA00022448"/>
    </source>
</evidence>
<dbReference type="SMART" id="SM00965">
    <property type="entry name" value="STN"/>
    <property type="match status" value="1"/>
</dbReference>
<dbReference type="InterPro" id="IPR039426">
    <property type="entry name" value="TonB-dep_rcpt-like"/>
</dbReference>
<keyword evidence="10 16" id="KW-0798">TonB box</keyword>
<dbReference type="NCBIfam" id="TIGR01783">
    <property type="entry name" value="TonB-siderophor"/>
    <property type="match status" value="1"/>
</dbReference>
<sequence>MMHHPTRSPRAAQGQLPPATLMARNVYCALLAMGLTLGSALLTAPAYAQENTGAVSARKAYSIPPGALGETLADFASKAGVTIQIDSSVVEGRRSQGLNGSVSVAEGFARLLAGSGLEATERSRNIYVLRTAQIESTLPAVTVSAAATEDATSYTARTISIGKTDQKLKDIPQSVSVVTRQRMDDQNMTSIYDVLENVTGVVTTASPMAGKYFFARGFPITSMQYDGVPLTRQFYSQASSLTENMALYERAEVLRGAAGLWQGADSMGGAVNLVRKRGQAEKTISATLKAGSYNHYGAQLDVGGPLNESGTVRGRAVLDYDTQDSFIDFVGSKNTTLYGAIDIDLTSQTTLGVGLSYEKTNATPSFAGLPRYADGGSLGLRRSTFLGSDWNELNNQQTRVFADLTHRFNDDWRLKVGAVYMNERNDSLYSYGQGAISRTTGTGANMVGVGTDFRGEHIGLDAALSGKFQAWGRRHEIIVGANYSNYTSDDKYAIATGLGAVDVFNPNPYSPRQSMASLAARSGLLATGAYDVTSKGVYGTTRLALSDPLNLIIGGRVSWYENNYDSVSRWGASTTTSKSSAEFTPYMGLTYAITPQWTAYGSYTEVFVPQAQRTAAQQTLDPIVGSNYEIGIKGELFDQRVNTSLALFRYVHKNRAVQDIESGMVCDGDYCSRASGKVRSQGLEAEIGGKLTSRLNLTAGYTYNTTRYLQDVANEGLIFNPQVPKHLLRAWADYRVSASVSAGLGMSTQSDTQGRDKSVVQGGYTLWNARAAYRIDPRWTLALNVNNLFDKHYYATIDRTNFGSVYGNPREVMMTLRGTF</sequence>
<feature type="short sequence motif" description="TonB C-terminal box" evidence="15">
    <location>
        <begin position="803"/>
        <end position="820"/>
    </location>
</feature>
<proteinExistence type="inferred from homology"/>
<dbReference type="InterPro" id="IPR012910">
    <property type="entry name" value="Plug_dom"/>
</dbReference>
<comment type="subcellular location">
    <subcellularLocation>
        <location evidence="1 14">Cell outer membrane</location>
        <topology evidence="1 14">Multi-pass membrane protein</topology>
    </subcellularLocation>
</comment>
<dbReference type="InterPro" id="IPR037066">
    <property type="entry name" value="Plug_dom_sf"/>
</dbReference>
<evidence type="ECO:0000256" key="11">
    <source>
        <dbReference type="ARBA" id="ARBA00023136"/>
    </source>
</evidence>
<evidence type="ECO:0000313" key="19">
    <source>
        <dbReference type="Proteomes" id="UP001596542"/>
    </source>
</evidence>
<evidence type="ECO:0000256" key="5">
    <source>
        <dbReference type="ARBA" id="ARBA00022496"/>
    </source>
</evidence>
<dbReference type="RefSeq" id="WP_382272376.1">
    <property type="nucleotide sequence ID" value="NZ_JBHTBU010000002.1"/>
</dbReference>
<keyword evidence="5" id="KW-0410">Iron transport</keyword>
<name>A0ABW2IDI6_9BURK</name>
<accession>A0ABW2IDI6</accession>
<dbReference type="PROSITE" id="PS01156">
    <property type="entry name" value="TONB_DEPENDENT_REC_2"/>
    <property type="match status" value="1"/>
</dbReference>
<keyword evidence="13 14" id="KW-0998">Cell outer membrane</keyword>
<dbReference type="CDD" id="cd01347">
    <property type="entry name" value="ligand_gated_channel"/>
    <property type="match status" value="1"/>
</dbReference>
<gene>
    <name evidence="18" type="ORF">ACFQPC_13150</name>
</gene>
<evidence type="ECO:0000256" key="12">
    <source>
        <dbReference type="ARBA" id="ARBA00023170"/>
    </source>
</evidence>
<keyword evidence="9" id="KW-0406">Ion transport</keyword>
<evidence type="ECO:0000313" key="18">
    <source>
        <dbReference type="EMBL" id="MFC7288991.1"/>
    </source>
</evidence>
<dbReference type="InterPro" id="IPR011662">
    <property type="entry name" value="Secretin/TonB_short_N"/>
</dbReference>
<evidence type="ECO:0000256" key="2">
    <source>
        <dbReference type="ARBA" id="ARBA00009810"/>
    </source>
</evidence>